<evidence type="ECO:0000256" key="1">
    <source>
        <dbReference type="SAM" id="MobiDB-lite"/>
    </source>
</evidence>
<evidence type="ECO:0000256" key="2">
    <source>
        <dbReference type="SAM" id="Phobius"/>
    </source>
</evidence>
<evidence type="ECO:0000313" key="4">
    <source>
        <dbReference type="Proteomes" id="UP000051530"/>
    </source>
</evidence>
<organism evidence="3 4">
    <name type="scientific">Pseudoloma neurophilia</name>
    <dbReference type="NCBI Taxonomy" id="146866"/>
    <lineage>
        <taxon>Eukaryota</taxon>
        <taxon>Fungi</taxon>
        <taxon>Fungi incertae sedis</taxon>
        <taxon>Microsporidia</taxon>
        <taxon>Pseudoloma</taxon>
    </lineage>
</organism>
<feature type="region of interest" description="Disordered" evidence="1">
    <location>
        <begin position="389"/>
        <end position="438"/>
    </location>
</feature>
<keyword evidence="2" id="KW-1133">Transmembrane helix</keyword>
<reference evidence="3 4" key="1">
    <citation type="submission" date="2015-07" db="EMBL/GenBank/DDBJ databases">
        <title>The genome of Pseudoloma neurophilia, a relevant intracellular parasite of the zebrafish.</title>
        <authorList>
            <person name="Ndikumana S."/>
            <person name="Pelin A."/>
            <person name="Sanders J."/>
            <person name="Corradi N."/>
        </authorList>
    </citation>
    <scope>NUCLEOTIDE SEQUENCE [LARGE SCALE GENOMIC DNA]</scope>
    <source>
        <strain evidence="3 4">MK1</strain>
    </source>
</reference>
<name>A0A0R0M0V8_9MICR</name>
<keyword evidence="2" id="KW-0472">Membrane</keyword>
<evidence type="ECO:0000313" key="3">
    <source>
        <dbReference type="EMBL" id="KRH95165.1"/>
    </source>
</evidence>
<protein>
    <submittedName>
        <fullName evidence="3">Uncharacterized protein</fullName>
    </submittedName>
</protein>
<sequence>MKCFLSKISHLGKISKNSTKNLDESFINCQLYPFSFNLMRKYNSTKMTIKYLVTFSKYFKPLMILFYSCLIKSLDFEGDFQDVNDILEWKEFEPGPTNHPFLCLKDSNFEWPRMTDPMILDVYKQPFLPPGPYDTEIFGVQEVDRHGRFYEYLDHTNLVNQQNQIWQIVTNYFEYETNGRYVVEEQSSEDNSQYNSEYETTAPFNPETETFFPIMTQNLGQNEVRAVLERNEQENTFQRNFNGLNGVSGVNPRNILNQHTISDNQSVNSFQNDRVSFREYIVLYFGSFINSNTIDANRTTNGQNVPREYEQNGNTINAVNSTQFHSADFYTQQHFEGADPDEPQYRNRPHSAITAPRKENTESNRENPQMGDLPERRQRGLNCQNVCEENSKDQLSELPSQESERSSSKNGSEPEKYERKPGKYESEKYESKPEKKDERKSLFTSIAFLSFLVTIVFFCIPPLYKKIYGVSLFSRE</sequence>
<feature type="region of interest" description="Disordered" evidence="1">
    <location>
        <begin position="335"/>
        <end position="377"/>
    </location>
</feature>
<accession>A0A0R0M0V8</accession>
<proteinExistence type="predicted"/>
<dbReference type="AlphaFoldDB" id="A0A0R0M0V8"/>
<dbReference type="VEuPathDB" id="MicrosporidiaDB:M153_2200022709"/>
<feature type="compositionally biased region" description="Basic and acidic residues" evidence="1">
    <location>
        <begin position="402"/>
        <end position="438"/>
    </location>
</feature>
<keyword evidence="2" id="KW-0812">Transmembrane</keyword>
<gene>
    <name evidence="3" type="ORF">M153_2200022709</name>
</gene>
<feature type="compositionally biased region" description="Basic and acidic residues" evidence="1">
    <location>
        <begin position="356"/>
        <end position="365"/>
    </location>
</feature>
<feature type="transmembrane region" description="Helical" evidence="2">
    <location>
        <begin position="442"/>
        <end position="464"/>
    </location>
</feature>
<comment type="caution">
    <text evidence="3">The sequence shown here is derived from an EMBL/GenBank/DDBJ whole genome shotgun (WGS) entry which is preliminary data.</text>
</comment>
<dbReference type="Proteomes" id="UP000051530">
    <property type="component" value="Unassembled WGS sequence"/>
</dbReference>
<keyword evidence="4" id="KW-1185">Reference proteome</keyword>
<dbReference type="EMBL" id="LGUB01000004">
    <property type="protein sequence ID" value="KRH95165.1"/>
    <property type="molecule type" value="Genomic_DNA"/>
</dbReference>